<keyword evidence="3" id="KW-1185">Reference proteome</keyword>
<protein>
    <submittedName>
        <fullName evidence="2">Uncharacterized protein</fullName>
    </submittedName>
</protein>
<proteinExistence type="predicted"/>
<evidence type="ECO:0000256" key="1">
    <source>
        <dbReference type="SAM" id="SignalP"/>
    </source>
</evidence>
<organism evidence="2 3">
    <name type="scientific">Dickeya solani</name>
    <dbReference type="NCBI Taxonomy" id="1089444"/>
    <lineage>
        <taxon>Bacteria</taxon>
        <taxon>Pseudomonadati</taxon>
        <taxon>Pseudomonadota</taxon>
        <taxon>Gammaproteobacteria</taxon>
        <taxon>Enterobacterales</taxon>
        <taxon>Pectobacteriaceae</taxon>
        <taxon>Dickeya</taxon>
    </lineage>
</organism>
<evidence type="ECO:0000313" key="2">
    <source>
        <dbReference type="EMBL" id="MDV7043341.1"/>
    </source>
</evidence>
<accession>A0ABU4EH26</accession>
<dbReference type="RefSeq" id="WP_057083852.1">
    <property type="nucleotide sequence ID" value="NZ_CP104920.1"/>
</dbReference>
<feature type="signal peptide" evidence="1">
    <location>
        <begin position="1"/>
        <end position="19"/>
    </location>
</feature>
<name>A0ABU4EH26_9GAMM</name>
<keyword evidence="1" id="KW-0732">Signal</keyword>
<feature type="chain" id="PRO_5046746925" evidence="1">
    <location>
        <begin position="20"/>
        <end position="119"/>
    </location>
</feature>
<sequence length="119" mass="13032">MKWIVVFSSLVFISATASAKTVSDFLREHPSLSKIPVVKLAIQEGASADAIMAASSDGIPPEELSAKADEMLRENGYEHAKTALRELATVNCSERQYAEISGFREKDCQVIKQVDSEIE</sequence>
<evidence type="ECO:0000313" key="3">
    <source>
        <dbReference type="Proteomes" id="UP001187868"/>
    </source>
</evidence>
<reference evidence="2 3" key="1">
    <citation type="submission" date="2023-10" db="EMBL/GenBank/DDBJ databases">
        <title>Clonality and diversity in the soft rot Dickeya solani phytopathogen.</title>
        <authorList>
            <person name="Pedron J."/>
            <person name="Van Gijisegem F."/>
            <person name="Portier P."/>
            <person name="Taghouti G."/>
        </authorList>
    </citation>
    <scope>NUCLEOTIDE SEQUENCE [LARGE SCALE GENOMIC DNA]</scope>
    <source>
        <strain evidence="2 3">FVG2-MFV017-A9</strain>
    </source>
</reference>
<dbReference type="EMBL" id="JAWLLM010000015">
    <property type="protein sequence ID" value="MDV7043341.1"/>
    <property type="molecule type" value="Genomic_DNA"/>
</dbReference>
<gene>
    <name evidence="2" type="ORF">RUJ08_14525</name>
</gene>
<dbReference type="Proteomes" id="UP001187868">
    <property type="component" value="Unassembled WGS sequence"/>
</dbReference>
<comment type="caution">
    <text evidence="2">The sequence shown here is derived from an EMBL/GenBank/DDBJ whole genome shotgun (WGS) entry which is preliminary data.</text>
</comment>